<dbReference type="RefSeq" id="WP_213516323.1">
    <property type="nucleotide sequence ID" value="NZ_BOSE01000005.1"/>
</dbReference>
<dbReference type="PROSITE" id="PS51257">
    <property type="entry name" value="PROKAR_LIPOPROTEIN"/>
    <property type="match status" value="1"/>
</dbReference>
<reference evidence="4" key="1">
    <citation type="submission" date="2021-03" db="EMBL/GenBank/DDBJ databases">
        <title>Antimicrobial resistance genes in bacteria isolated from Japanese honey, and their potential for conferring macrolide and lincosamide resistance in the American foulbrood pathogen Paenibacillus larvae.</title>
        <authorList>
            <person name="Okamoto M."/>
            <person name="Kumagai M."/>
            <person name="Kanamori H."/>
            <person name="Takamatsu D."/>
        </authorList>
    </citation>
    <scope>NUCLEOTIDE SEQUENCE</scope>
    <source>
        <strain evidence="4">J40TS1</strain>
    </source>
</reference>
<keyword evidence="5" id="KW-1185">Reference proteome</keyword>
<dbReference type="AlphaFoldDB" id="A0A919YPD8"/>
<dbReference type="Pfam" id="PF12010">
    <property type="entry name" value="DUF3502"/>
    <property type="match status" value="1"/>
</dbReference>
<feature type="domain" description="DUF3502" evidence="3">
    <location>
        <begin position="452"/>
        <end position="520"/>
    </location>
</feature>
<evidence type="ECO:0000313" key="4">
    <source>
        <dbReference type="EMBL" id="GIP17220.1"/>
    </source>
</evidence>
<dbReference type="Gene3D" id="3.40.190.10">
    <property type="entry name" value="Periplasmic binding protein-like II"/>
    <property type="match status" value="2"/>
</dbReference>
<protein>
    <submittedName>
        <fullName evidence="4">ABC transporter substrate-binding protein</fullName>
    </submittedName>
</protein>
<gene>
    <name evidence="4" type="ORF">J40TS1_28620</name>
</gene>
<evidence type="ECO:0000256" key="1">
    <source>
        <dbReference type="SAM" id="MobiDB-lite"/>
    </source>
</evidence>
<dbReference type="PANTHER" id="PTHR43649">
    <property type="entry name" value="ARABINOSE-BINDING PROTEIN-RELATED"/>
    <property type="match status" value="1"/>
</dbReference>
<dbReference type="InterPro" id="IPR022627">
    <property type="entry name" value="DUF3502"/>
</dbReference>
<dbReference type="InterPro" id="IPR050490">
    <property type="entry name" value="Bact_solute-bd_prot1"/>
</dbReference>
<feature type="chain" id="PRO_5039520766" evidence="2">
    <location>
        <begin position="25"/>
        <end position="522"/>
    </location>
</feature>
<sequence>MRKTKQRATLLAAIILAIAMLVSACGGNNAPNNTGNQTNNTEQNTNTQNNGQTEEEGNTGESELEPYQLTLVYPGSPQKDEALVEEALNKLLTEKINATIDLMPIDWGSWDEKVNLMIASREEVDIIFTAQWNGHASNVGKGAFLELDNLIQQHGQGILETQDPTFLEGARINGKNYGIPTTKELAAAGGIIYRKDVAEELGIDMSQVKTIKDLDAVYAKVKAERPDLTPLYISSTDNTFNSHFFGNYDFLGDATIPGAIFKDGTDTTVVPIETTERFLETTRLTHEFFKKGYINADAATSQVSAPDAWKAGIVFSAIESLKPGKDEEVATTAGLSGKLGQIQLTNKTIATSETAGSMLGISSTSQDPERAMMFINLLHTDKEINNLINFGIKDVHFTLNGEIMSKTDRTGDYSPGANWMLGNQFLNYLWDTEDPQKWEKFKEFNTGATKSPALGFVFNSEPVKNEIGALANVIKQYQVAIDRGVVNIDDVLDEYMSAMKAAGLDKVIAEKQAQFDEFLASK</sequence>
<dbReference type="Proteomes" id="UP000683139">
    <property type="component" value="Unassembled WGS sequence"/>
</dbReference>
<dbReference type="Pfam" id="PF01547">
    <property type="entry name" value="SBP_bac_1"/>
    <property type="match status" value="1"/>
</dbReference>
<comment type="caution">
    <text evidence="4">The sequence shown here is derived from an EMBL/GenBank/DDBJ whole genome shotgun (WGS) entry which is preliminary data.</text>
</comment>
<proteinExistence type="predicted"/>
<feature type="region of interest" description="Disordered" evidence="1">
    <location>
        <begin position="32"/>
        <end position="62"/>
    </location>
</feature>
<evidence type="ECO:0000256" key="2">
    <source>
        <dbReference type="SAM" id="SignalP"/>
    </source>
</evidence>
<name>A0A919YPD8_9BACL</name>
<feature type="signal peptide" evidence="2">
    <location>
        <begin position="1"/>
        <end position="24"/>
    </location>
</feature>
<evidence type="ECO:0000259" key="3">
    <source>
        <dbReference type="Pfam" id="PF12010"/>
    </source>
</evidence>
<dbReference type="SUPFAM" id="SSF53850">
    <property type="entry name" value="Periplasmic binding protein-like II"/>
    <property type="match status" value="1"/>
</dbReference>
<dbReference type="PANTHER" id="PTHR43649:SF17">
    <property type="entry name" value="ABC TRANSPORTER SOLUTE BINDING PROTEIN-SUGAR TRANSPORT"/>
    <property type="match status" value="1"/>
</dbReference>
<feature type="compositionally biased region" description="Acidic residues" evidence="1">
    <location>
        <begin position="53"/>
        <end position="62"/>
    </location>
</feature>
<feature type="compositionally biased region" description="Low complexity" evidence="1">
    <location>
        <begin position="32"/>
        <end position="52"/>
    </location>
</feature>
<keyword evidence="2" id="KW-0732">Signal</keyword>
<accession>A0A919YPD8</accession>
<organism evidence="4 5">
    <name type="scientific">Paenibacillus montaniterrae</name>
    <dbReference type="NCBI Taxonomy" id="429341"/>
    <lineage>
        <taxon>Bacteria</taxon>
        <taxon>Bacillati</taxon>
        <taxon>Bacillota</taxon>
        <taxon>Bacilli</taxon>
        <taxon>Bacillales</taxon>
        <taxon>Paenibacillaceae</taxon>
        <taxon>Paenibacillus</taxon>
    </lineage>
</organism>
<dbReference type="EMBL" id="BOSE01000005">
    <property type="protein sequence ID" value="GIP17220.1"/>
    <property type="molecule type" value="Genomic_DNA"/>
</dbReference>
<dbReference type="InterPro" id="IPR006059">
    <property type="entry name" value="SBP"/>
</dbReference>
<evidence type="ECO:0000313" key="5">
    <source>
        <dbReference type="Proteomes" id="UP000683139"/>
    </source>
</evidence>